<dbReference type="OMA" id="VSFIEYC"/>
<evidence type="ECO:0000256" key="1">
    <source>
        <dbReference type="SAM" id="MobiDB-lite"/>
    </source>
</evidence>
<dbReference type="InterPro" id="IPR040810">
    <property type="entry name" value="F_actin_bund_C"/>
</dbReference>
<feature type="region of interest" description="Disordered" evidence="1">
    <location>
        <begin position="227"/>
        <end position="269"/>
    </location>
</feature>
<evidence type="ECO:0000313" key="3">
    <source>
        <dbReference type="EMBL" id="EFC39781.1"/>
    </source>
</evidence>
<dbReference type="KEGG" id="ngr:NAEGRDRAFT_72417"/>
<dbReference type="OrthoDB" id="29877at2759"/>
<dbReference type="GO" id="GO:0051015">
    <property type="term" value="F:actin filament binding"/>
    <property type="evidence" value="ECO:0007669"/>
    <property type="project" value="TreeGrafter"/>
</dbReference>
<feature type="domain" description="Calcium-regulated actin-bundling protein C-terminal" evidence="2">
    <location>
        <begin position="164"/>
        <end position="249"/>
    </location>
</feature>
<gene>
    <name evidence="3" type="ORF">NAEGRDRAFT_72417</name>
</gene>
<dbReference type="AlphaFoldDB" id="D2VTT4"/>
<evidence type="ECO:0000259" key="2">
    <source>
        <dbReference type="Pfam" id="PF18060"/>
    </source>
</evidence>
<dbReference type="Proteomes" id="UP000006671">
    <property type="component" value="Unassembled WGS sequence"/>
</dbReference>
<keyword evidence="4" id="KW-1185">Reference proteome</keyword>
<accession>D2VTT4</accession>
<dbReference type="GO" id="GO:0030863">
    <property type="term" value="C:cortical cytoskeleton"/>
    <property type="evidence" value="ECO:0007669"/>
    <property type="project" value="TreeGrafter"/>
</dbReference>
<dbReference type="GO" id="GO:0030046">
    <property type="term" value="P:parallel actin filament bundle assembly"/>
    <property type="evidence" value="ECO:0007669"/>
    <property type="project" value="TreeGrafter"/>
</dbReference>
<dbReference type="PANTHER" id="PTHR37009:SF1">
    <property type="entry name" value="CALCIUM-REGULATED ACTIN-BUNDLING PROTEIN"/>
    <property type="match status" value="1"/>
</dbReference>
<organism evidence="4">
    <name type="scientific">Naegleria gruberi</name>
    <name type="common">Amoeba</name>
    <dbReference type="NCBI Taxonomy" id="5762"/>
    <lineage>
        <taxon>Eukaryota</taxon>
        <taxon>Discoba</taxon>
        <taxon>Heterolobosea</taxon>
        <taxon>Tetramitia</taxon>
        <taxon>Eutetramitia</taxon>
        <taxon>Vahlkampfiidae</taxon>
        <taxon>Naegleria</taxon>
    </lineage>
</organism>
<feature type="compositionally biased region" description="Basic and acidic residues" evidence="1">
    <location>
        <begin position="242"/>
        <end position="269"/>
    </location>
</feature>
<dbReference type="eggNOG" id="ENOG502S0Q1">
    <property type="taxonomic scope" value="Eukaryota"/>
</dbReference>
<dbReference type="InterPro" id="IPR053356">
    <property type="entry name" value="Calcium-reg_actin-bundling"/>
</dbReference>
<dbReference type="Pfam" id="PF18060">
    <property type="entry name" value="F_actin_bund_C"/>
    <property type="match status" value="1"/>
</dbReference>
<dbReference type="EMBL" id="GG738897">
    <property type="protein sequence ID" value="EFC39781.1"/>
    <property type="molecule type" value="Genomic_DNA"/>
</dbReference>
<dbReference type="PANTHER" id="PTHR37009">
    <property type="entry name" value="EF-HAND DOMAIN-CONTAINING PROTEIN"/>
    <property type="match status" value="1"/>
</dbReference>
<reference evidence="3 4" key="1">
    <citation type="journal article" date="2010" name="Cell">
        <title>The genome of Naegleria gruberi illuminates early eukaryotic versatility.</title>
        <authorList>
            <person name="Fritz-Laylin L.K."/>
            <person name="Prochnik S.E."/>
            <person name="Ginger M.L."/>
            <person name="Dacks J.B."/>
            <person name="Carpenter M.L."/>
            <person name="Field M.C."/>
            <person name="Kuo A."/>
            <person name="Paredez A."/>
            <person name="Chapman J."/>
            <person name="Pham J."/>
            <person name="Shu S."/>
            <person name="Neupane R."/>
            <person name="Cipriano M."/>
            <person name="Mancuso J."/>
            <person name="Tu H."/>
            <person name="Salamov A."/>
            <person name="Lindquist E."/>
            <person name="Shapiro H."/>
            <person name="Lucas S."/>
            <person name="Grigoriev I.V."/>
            <person name="Cande W.Z."/>
            <person name="Fulton C."/>
            <person name="Rokhsar D.S."/>
            <person name="Dawson S.C."/>
        </authorList>
    </citation>
    <scope>NUCLEOTIDE SEQUENCE [LARGE SCALE GENOMIC DNA]</scope>
    <source>
        <strain evidence="3 4">NEG-M</strain>
    </source>
</reference>
<sequence length="269" mass="31061">MSNQVDPKLALRFQDLVAKSIDEQCEFFLKSFIFALGDDWPEVVKLSTTFKKYLADSNREGSQNELDEAQAADFLQKNGKTRTATQRRDEIRDIDLDFNKLIAFIEYLLLHYKHLILSEYYKRHTELSVPAGYLDNQSIGITGVGYALLEELFEMPAGLSEELENAISEFYAQKRARENRLKDLEEKSDLVGVKGLQAKNELAQMQSQDQTEMNKLEMTLNAAKRKALKNPSGEQLLAQKKKQQEDEEKKKLEEGRLKMKDRASLWEKK</sequence>
<name>D2VTT4_NAEGR</name>
<dbReference type="GO" id="GO:0051764">
    <property type="term" value="P:actin crosslink formation"/>
    <property type="evidence" value="ECO:0007669"/>
    <property type="project" value="TreeGrafter"/>
</dbReference>
<proteinExistence type="predicted"/>
<dbReference type="RefSeq" id="XP_002672525.1">
    <property type="nucleotide sequence ID" value="XM_002672479.1"/>
</dbReference>
<protein>
    <submittedName>
        <fullName evidence="3">Predicted protein</fullName>
    </submittedName>
</protein>
<evidence type="ECO:0000313" key="4">
    <source>
        <dbReference type="Proteomes" id="UP000006671"/>
    </source>
</evidence>
<dbReference type="VEuPathDB" id="AmoebaDB:NAEGRDRAFT_72417"/>
<dbReference type="GeneID" id="8854256"/>
<dbReference type="InParanoid" id="D2VTT4"/>